<dbReference type="CDD" id="cd13121">
    <property type="entry name" value="BF2867_like_C"/>
    <property type="match status" value="1"/>
</dbReference>
<protein>
    <submittedName>
        <fullName evidence="1">Fimbrillin family protein</fullName>
    </submittedName>
</protein>
<dbReference type="InterPro" id="IPR042278">
    <property type="entry name" value="Mfa-like_1_N"/>
</dbReference>
<gene>
    <name evidence="1" type="ORF">EXN75_06050</name>
</gene>
<dbReference type="Pfam" id="PF13149">
    <property type="entry name" value="Mfa_like_1"/>
    <property type="match status" value="1"/>
</dbReference>
<dbReference type="Proteomes" id="UP000297872">
    <property type="component" value="Unassembled WGS sequence"/>
</dbReference>
<evidence type="ECO:0000313" key="1">
    <source>
        <dbReference type="EMBL" id="TFH82669.1"/>
    </source>
</evidence>
<dbReference type="OrthoDB" id="1072294at2"/>
<comment type="caution">
    <text evidence="1">The sequence shown here is derived from an EMBL/GenBank/DDBJ whole genome shotgun (WGS) entry which is preliminary data.</text>
</comment>
<dbReference type="InterPro" id="IPR025049">
    <property type="entry name" value="Mfa-like_1"/>
</dbReference>
<dbReference type="GeneID" id="302994858"/>
<dbReference type="Gene3D" id="2.60.40.2630">
    <property type="match status" value="1"/>
</dbReference>
<evidence type="ECO:0000313" key="2">
    <source>
        <dbReference type="Proteomes" id="UP000297872"/>
    </source>
</evidence>
<dbReference type="RefSeq" id="WP_134843153.1">
    <property type="nucleotide sequence ID" value="NZ_SGVY01000011.1"/>
</dbReference>
<sequence>MRRNHIIKHTCIAWSLILGLASCGDENLQDAHSLDAKSTPMTFTVSHPGKKLTPKNTRATETDFEKNDKIGLFVAKADLPLEIGGNLVNNAALTYDGGKWTPAHTLYWDEGTYNAYAYYPYINKLSSIEDQPFNVSTDQSTHKSGTSLGGYEASDLLFATTKGIAASTAPVPLNFKHIMSKLTIRLIKGEDFEGEMPTTAAVYVHNTVPSATIDLQAGVATRYMKGYRQSIIAHQDDNYIYSAIIVPQRIENRMPLIEVVMKGVSYLFESKFQFKPGTEHLVNLIISDNPDQVKIEIGGEIQNWQ</sequence>
<keyword evidence="2" id="KW-1185">Reference proteome</keyword>
<name>A0A4Y8VPZ3_9BACT</name>
<dbReference type="AlphaFoldDB" id="A0A4Y8VPZ3"/>
<accession>A0A4Y8VPZ3</accession>
<proteinExistence type="predicted"/>
<reference evidence="1 2" key="1">
    <citation type="submission" date="2019-02" db="EMBL/GenBank/DDBJ databases">
        <title>Draft Genome Sequence of the Prevotella sp. BCRC 81118, Isolated from Human Feces.</title>
        <authorList>
            <person name="Huang C.-H."/>
        </authorList>
    </citation>
    <scope>NUCLEOTIDE SEQUENCE [LARGE SCALE GENOMIC DNA]</scope>
    <source>
        <strain evidence="1 2">BCRC 81118</strain>
    </source>
</reference>
<dbReference type="EMBL" id="SGVY01000011">
    <property type="protein sequence ID" value="TFH82669.1"/>
    <property type="molecule type" value="Genomic_DNA"/>
</dbReference>
<organism evidence="1 2">
    <name type="scientific">Segatella hominis</name>
    <dbReference type="NCBI Taxonomy" id="2518605"/>
    <lineage>
        <taxon>Bacteria</taxon>
        <taxon>Pseudomonadati</taxon>
        <taxon>Bacteroidota</taxon>
        <taxon>Bacteroidia</taxon>
        <taxon>Bacteroidales</taxon>
        <taxon>Prevotellaceae</taxon>
        <taxon>Segatella</taxon>
    </lineage>
</organism>
<dbReference type="PROSITE" id="PS51257">
    <property type="entry name" value="PROKAR_LIPOPROTEIN"/>
    <property type="match status" value="1"/>
</dbReference>
<dbReference type="CDD" id="cd13120">
    <property type="entry name" value="BF2867_like_N"/>
    <property type="match status" value="1"/>
</dbReference>
<dbReference type="Gene3D" id="2.60.40.2620">
    <property type="entry name" value="Fimbrillin-like"/>
    <property type="match status" value="1"/>
</dbReference>